<dbReference type="Proteomes" id="UP000823883">
    <property type="component" value="Unassembled WGS sequence"/>
</dbReference>
<dbReference type="PANTHER" id="PTHR35804:SF1">
    <property type="entry name" value="LYSINE EXPORTER LYSO"/>
    <property type="match status" value="1"/>
</dbReference>
<evidence type="ECO:0000313" key="3">
    <source>
        <dbReference type="Proteomes" id="UP000823883"/>
    </source>
</evidence>
<feature type="transmembrane region" description="Helical" evidence="1">
    <location>
        <begin position="130"/>
        <end position="153"/>
    </location>
</feature>
<evidence type="ECO:0000256" key="1">
    <source>
        <dbReference type="SAM" id="Phobius"/>
    </source>
</evidence>
<comment type="caution">
    <text evidence="2">The sequence shown here is derived from an EMBL/GenBank/DDBJ whole genome shotgun (WGS) entry which is preliminary data.</text>
</comment>
<reference evidence="2" key="1">
    <citation type="journal article" date="2021" name="PeerJ">
        <title>Extensive microbial diversity within the chicken gut microbiome revealed by metagenomics and culture.</title>
        <authorList>
            <person name="Gilroy R."/>
            <person name="Ravi A."/>
            <person name="Getino M."/>
            <person name="Pursley I."/>
            <person name="Horton D.L."/>
            <person name="Alikhan N.F."/>
            <person name="Baker D."/>
            <person name="Gharbi K."/>
            <person name="Hall N."/>
            <person name="Watson M."/>
            <person name="Adriaenssens E.M."/>
            <person name="Foster-Nyarko E."/>
            <person name="Jarju S."/>
            <person name="Secka A."/>
            <person name="Antonio M."/>
            <person name="Oren A."/>
            <person name="Chaudhuri R.R."/>
            <person name="La Ragione R."/>
            <person name="Hildebrand F."/>
            <person name="Pallen M.J."/>
        </authorList>
    </citation>
    <scope>NUCLEOTIDE SEQUENCE</scope>
    <source>
        <strain evidence="2">CHK183-5548</strain>
    </source>
</reference>
<name>A0A9D2T7Q0_9FIRM</name>
<evidence type="ECO:0000313" key="2">
    <source>
        <dbReference type="EMBL" id="HJC48436.1"/>
    </source>
</evidence>
<protein>
    <submittedName>
        <fullName evidence="2">Lysine exporter LysO family protein</fullName>
    </submittedName>
</protein>
<feature type="transmembrane region" description="Helical" evidence="1">
    <location>
        <begin position="34"/>
        <end position="52"/>
    </location>
</feature>
<proteinExistence type="predicted"/>
<dbReference type="GO" id="GO:0015661">
    <property type="term" value="F:L-lysine efflux transmembrane transporter activity"/>
    <property type="evidence" value="ECO:0007669"/>
    <property type="project" value="InterPro"/>
</dbReference>
<dbReference type="InterPro" id="IPR005642">
    <property type="entry name" value="LysO"/>
</dbReference>
<dbReference type="GO" id="GO:0005886">
    <property type="term" value="C:plasma membrane"/>
    <property type="evidence" value="ECO:0007669"/>
    <property type="project" value="TreeGrafter"/>
</dbReference>
<organism evidence="2 3">
    <name type="scientific">Candidatus Lachnoclostridium pullistercoris</name>
    <dbReference type="NCBI Taxonomy" id="2838632"/>
    <lineage>
        <taxon>Bacteria</taxon>
        <taxon>Bacillati</taxon>
        <taxon>Bacillota</taxon>
        <taxon>Clostridia</taxon>
        <taxon>Lachnospirales</taxon>
        <taxon>Lachnospiraceae</taxon>
    </lineage>
</organism>
<dbReference type="AlphaFoldDB" id="A0A9D2T7Q0"/>
<sequence length="198" mass="21085">MVVIAVTALILGILTGTFWENGFTAFLTANSGLILYLLMFLVGISIGLHRGIIDGLRRYHIRILVIPAGIIAGSILGGALCGLLLGIPLSQSTAIASGLGWYSLTGITITNLMGAHLGSIAFLSNLMREIFSFFSIPWISRHLGYFSCIAPAGATSEDTTLPMMIRYTNEETVVISVLNGVICSAAVPVLIAFCSRMF</sequence>
<gene>
    <name evidence="2" type="ORF">IAA04_10335</name>
</gene>
<dbReference type="EMBL" id="DWWL01000067">
    <property type="protein sequence ID" value="HJC48436.1"/>
    <property type="molecule type" value="Genomic_DNA"/>
</dbReference>
<dbReference type="PANTHER" id="PTHR35804">
    <property type="entry name" value="LYSINE EXPORTER LYSO"/>
    <property type="match status" value="1"/>
</dbReference>
<reference evidence="2" key="2">
    <citation type="submission" date="2021-04" db="EMBL/GenBank/DDBJ databases">
        <authorList>
            <person name="Gilroy R."/>
        </authorList>
    </citation>
    <scope>NUCLEOTIDE SEQUENCE</scope>
    <source>
        <strain evidence="2">CHK183-5548</strain>
    </source>
</reference>
<dbReference type="Pfam" id="PF03956">
    <property type="entry name" value="Lys_export"/>
    <property type="match status" value="1"/>
</dbReference>
<accession>A0A9D2T7Q0</accession>
<feature type="transmembrane region" description="Helical" evidence="1">
    <location>
        <begin position="99"/>
        <end position="123"/>
    </location>
</feature>
<feature type="transmembrane region" description="Helical" evidence="1">
    <location>
        <begin position="64"/>
        <end position="87"/>
    </location>
</feature>
<keyword evidence="1" id="KW-1133">Transmembrane helix</keyword>
<keyword evidence="1" id="KW-0812">Transmembrane</keyword>
<feature type="transmembrane region" description="Helical" evidence="1">
    <location>
        <begin position="173"/>
        <end position="194"/>
    </location>
</feature>
<keyword evidence="1" id="KW-0472">Membrane</keyword>